<dbReference type="KEGG" id="fpn:ABE65_014205"/>
<name>A0A160IQ69_9BACL</name>
<gene>
    <name evidence="1" type="ORF">ABE65_014205</name>
</gene>
<dbReference type="STRING" id="1221500.ABE65_014205"/>
<organism evidence="1 2">
    <name type="scientific">Fictibacillus phosphorivorans</name>
    <dbReference type="NCBI Taxonomy" id="1221500"/>
    <lineage>
        <taxon>Bacteria</taxon>
        <taxon>Bacillati</taxon>
        <taxon>Bacillota</taxon>
        <taxon>Bacilli</taxon>
        <taxon>Bacillales</taxon>
        <taxon>Fictibacillaceae</taxon>
        <taxon>Fictibacillus</taxon>
    </lineage>
</organism>
<keyword evidence="2" id="KW-1185">Reference proteome</keyword>
<dbReference type="InterPro" id="IPR027304">
    <property type="entry name" value="Trigger_fact/SurA_dom_sf"/>
</dbReference>
<dbReference type="Proteomes" id="UP000076623">
    <property type="component" value="Chromosome"/>
</dbReference>
<protein>
    <submittedName>
        <fullName evidence="1">Uncharacterized protein</fullName>
    </submittedName>
</protein>
<evidence type="ECO:0000313" key="1">
    <source>
        <dbReference type="EMBL" id="ANC77882.1"/>
    </source>
</evidence>
<dbReference type="OrthoDB" id="9810153at2"/>
<reference evidence="1 2" key="1">
    <citation type="submission" date="2016-04" db="EMBL/GenBank/DDBJ databases">
        <title>Complete genome sequence of Fictibacillus phosphorivorans G25-29, a strain toxic to nematodes.</title>
        <authorList>
            <person name="Zheng Z."/>
        </authorList>
    </citation>
    <scope>NUCLEOTIDE SEQUENCE [LARGE SCALE GENOMIC DNA]</scope>
    <source>
        <strain evidence="1 2">G25-29</strain>
    </source>
</reference>
<dbReference type="Pfam" id="PF06207">
    <property type="entry name" value="DUF1002"/>
    <property type="match status" value="1"/>
</dbReference>
<dbReference type="InterPro" id="IPR009343">
    <property type="entry name" value="DUF1002"/>
</dbReference>
<dbReference type="RefSeq" id="WP_066396208.1">
    <property type="nucleotide sequence ID" value="NZ_CP015378.1"/>
</dbReference>
<accession>A0A160IQ69</accession>
<dbReference type="SUPFAM" id="SSF109998">
    <property type="entry name" value="Triger factor/SurA peptide-binding domain-like"/>
    <property type="match status" value="1"/>
</dbReference>
<dbReference type="AlphaFoldDB" id="A0A160IQ69"/>
<sequence length="291" mass="32262">MKKTKVLALLSIMIAALFIAPLKMYADAAPGDIIVTLGENLTEQQKSELLKEMDVPADVESVVVTNEEEHQYLGNYISKAQIGSKAISSTKITIGDKDQGLSVETNNINWVTEEMYMNALTTAGVTDAEIYVTAPFKVSGTAALTGIIKAYESTAQIEIPEAQKQVANEEMVKTAELGERIGTKEATELMTRVKEEIAKNPVQSEEDLRALIEKVAKDMGIELTQEELNGLLALFNKMKELNIDWDQVQNGLKDISNNLGDFLKDEETQSFFQKIIDFFMAIIEAIRSLFK</sequence>
<evidence type="ECO:0000313" key="2">
    <source>
        <dbReference type="Proteomes" id="UP000076623"/>
    </source>
</evidence>
<dbReference type="EMBL" id="CP015378">
    <property type="protein sequence ID" value="ANC77882.1"/>
    <property type="molecule type" value="Genomic_DNA"/>
</dbReference>
<proteinExistence type="predicted"/>